<sequence length="63" mass="6741">MGKQSDAKRKAKLKERQRRAEAAAARSSGANSNVAAFFKAYHSEPNVIAELLDESGGALAHVE</sequence>
<keyword evidence="3" id="KW-1185">Reference proteome</keyword>
<proteinExistence type="predicted"/>
<dbReference type="EMBL" id="JAJIUS010000117">
    <property type="protein sequence ID" value="MCC8637694.1"/>
    <property type="molecule type" value="Genomic_DNA"/>
</dbReference>
<protein>
    <submittedName>
        <fullName evidence="2">Uncharacterized protein</fullName>
    </submittedName>
</protein>
<comment type="caution">
    <text evidence="2">The sequence shown here is derived from an EMBL/GenBank/DDBJ whole genome shotgun (WGS) entry which is preliminary data.</text>
</comment>
<evidence type="ECO:0000313" key="2">
    <source>
        <dbReference type="EMBL" id="MCC8637694.1"/>
    </source>
</evidence>
<accession>A0ABS8LTI9</accession>
<organism evidence="2 3">
    <name type="scientific">Xanthomonas euvesicatoria pv. euvesicatoria</name>
    <dbReference type="NCBI Taxonomy" id="2753541"/>
    <lineage>
        <taxon>Bacteria</taxon>
        <taxon>Pseudomonadati</taxon>
        <taxon>Pseudomonadota</taxon>
        <taxon>Gammaproteobacteria</taxon>
        <taxon>Lysobacterales</taxon>
        <taxon>Lysobacteraceae</taxon>
        <taxon>Xanthomonas</taxon>
    </lineage>
</organism>
<feature type="region of interest" description="Disordered" evidence="1">
    <location>
        <begin position="1"/>
        <end position="30"/>
    </location>
</feature>
<evidence type="ECO:0000313" key="3">
    <source>
        <dbReference type="Proteomes" id="UP001430605"/>
    </source>
</evidence>
<feature type="non-terminal residue" evidence="2">
    <location>
        <position position="63"/>
    </location>
</feature>
<name>A0ABS8LTI9_XANEU</name>
<dbReference type="Proteomes" id="UP001430605">
    <property type="component" value="Unassembled WGS sequence"/>
</dbReference>
<evidence type="ECO:0000256" key="1">
    <source>
        <dbReference type="SAM" id="MobiDB-lite"/>
    </source>
</evidence>
<reference evidence="2" key="1">
    <citation type="submission" date="2021-11" db="EMBL/GenBank/DDBJ databases">
        <title>Genome resources and taxonomic validation of 89 Xanthomonas strains.</title>
        <authorList>
            <person name="Tambong J.T."/>
        </authorList>
    </citation>
    <scope>NUCLEOTIDE SEQUENCE</scope>
    <source>
        <strain evidence="2">Xv 72</strain>
    </source>
</reference>
<gene>
    <name evidence="2" type="ORF">LN463_22525</name>
</gene>